<keyword evidence="1" id="KW-0175">Coiled coil</keyword>
<evidence type="ECO:0000313" key="3">
    <source>
        <dbReference type="Proteomes" id="UP000095283"/>
    </source>
</evidence>
<reference evidence="4" key="1">
    <citation type="submission" date="2016-11" db="UniProtKB">
        <authorList>
            <consortium name="WormBaseParasite"/>
        </authorList>
    </citation>
    <scope>IDENTIFICATION</scope>
</reference>
<evidence type="ECO:0000313" key="4">
    <source>
        <dbReference type="WBParaSite" id="Hba_11407"/>
    </source>
</evidence>
<evidence type="ECO:0000256" key="2">
    <source>
        <dbReference type="SAM" id="Phobius"/>
    </source>
</evidence>
<feature type="transmembrane region" description="Helical" evidence="2">
    <location>
        <begin position="122"/>
        <end position="142"/>
    </location>
</feature>
<dbReference type="WBParaSite" id="Hba_11407">
    <property type="protein sequence ID" value="Hba_11407"/>
    <property type="gene ID" value="Hba_11407"/>
</dbReference>
<sequence length="146" mass="17081">MEIERLETECDVKEAQKSELETRIQDMGSRMEQAEDSRLISDLSEEISAITAVNTKLEEENRLLQSSIRLENERRIVAEHEMTLMREQLFQNANLLASPAFSRNGSMRQNGLMALLIPCFKFYYYFYFFRLMIRLTIVYGIGVSHV</sequence>
<name>A0A1I7X1U2_HETBA</name>
<dbReference type="AlphaFoldDB" id="A0A1I7X1U2"/>
<keyword evidence="2" id="KW-1133">Transmembrane helix</keyword>
<keyword evidence="3" id="KW-1185">Reference proteome</keyword>
<feature type="coiled-coil region" evidence="1">
    <location>
        <begin position="3"/>
        <end position="74"/>
    </location>
</feature>
<evidence type="ECO:0000256" key="1">
    <source>
        <dbReference type="SAM" id="Coils"/>
    </source>
</evidence>
<accession>A0A1I7X1U2</accession>
<keyword evidence="2" id="KW-0812">Transmembrane</keyword>
<proteinExistence type="predicted"/>
<keyword evidence="2" id="KW-0472">Membrane</keyword>
<protein>
    <submittedName>
        <fullName evidence="4">HAP1 N-terminal domain-containing protein</fullName>
    </submittedName>
</protein>
<organism evidence="3 4">
    <name type="scientific">Heterorhabditis bacteriophora</name>
    <name type="common">Entomopathogenic nematode worm</name>
    <dbReference type="NCBI Taxonomy" id="37862"/>
    <lineage>
        <taxon>Eukaryota</taxon>
        <taxon>Metazoa</taxon>
        <taxon>Ecdysozoa</taxon>
        <taxon>Nematoda</taxon>
        <taxon>Chromadorea</taxon>
        <taxon>Rhabditida</taxon>
        <taxon>Rhabditina</taxon>
        <taxon>Rhabditomorpha</taxon>
        <taxon>Strongyloidea</taxon>
        <taxon>Heterorhabditidae</taxon>
        <taxon>Heterorhabditis</taxon>
    </lineage>
</organism>
<dbReference type="Proteomes" id="UP000095283">
    <property type="component" value="Unplaced"/>
</dbReference>